<gene>
    <name evidence="2" type="ORF">N7476_006932</name>
</gene>
<dbReference type="Pfam" id="PF00615">
    <property type="entry name" value="RGS"/>
    <property type="match status" value="1"/>
</dbReference>
<dbReference type="EMBL" id="JAPZBO010000007">
    <property type="protein sequence ID" value="KAJ5311072.1"/>
    <property type="molecule type" value="Genomic_DNA"/>
</dbReference>
<reference evidence="2" key="2">
    <citation type="journal article" date="2023" name="IMA Fungus">
        <title>Comparative genomic study of the Penicillium genus elucidates a diverse pangenome and 15 lateral gene transfer events.</title>
        <authorList>
            <person name="Petersen C."/>
            <person name="Sorensen T."/>
            <person name="Nielsen M.R."/>
            <person name="Sondergaard T.E."/>
            <person name="Sorensen J.L."/>
            <person name="Fitzpatrick D.A."/>
            <person name="Frisvad J.C."/>
            <person name="Nielsen K.L."/>
        </authorList>
    </citation>
    <scope>NUCLEOTIDE SEQUENCE</scope>
    <source>
        <strain evidence="2">IBT 21472</strain>
    </source>
</reference>
<dbReference type="SMART" id="SM00315">
    <property type="entry name" value="RGS"/>
    <property type="match status" value="1"/>
</dbReference>
<comment type="caution">
    <text evidence="2">The sequence shown here is derived from an EMBL/GenBank/DDBJ whole genome shotgun (WGS) entry which is preliminary data.</text>
</comment>
<dbReference type="PROSITE" id="PS50132">
    <property type="entry name" value="RGS"/>
    <property type="match status" value="1"/>
</dbReference>
<evidence type="ECO:0000313" key="3">
    <source>
        <dbReference type="Proteomes" id="UP001147746"/>
    </source>
</evidence>
<protein>
    <submittedName>
        <fullName evidence="2">Uncharacterized protein</fullName>
    </submittedName>
</protein>
<dbReference type="InterPro" id="IPR036305">
    <property type="entry name" value="RGS_sf"/>
</dbReference>
<dbReference type="InterPro" id="IPR016137">
    <property type="entry name" value="RGS"/>
</dbReference>
<dbReference type="PANTHER" id="PTHR10845:SF267">
    <property type="entry name" value="REGULATOR OF G PROTEIN SIGNALING DOMAIN PROTEIN (AFU_ORTHOLOGUE AFUA_6G06860)"/>
    <property type="match status" value="1"/>
</dbReference>
<dbReference type="CDD" id="cd07440">
    <property type="entry name" value="RGS"/>
    <property type="match status" value="1"/>
</dbReference>
<reference evidence="2" key="1">
    <citation type="submission" date="2022-12" db="EMBL/GenBank/DDBJ databases">
        <authorList>
            <person name="Petersen C."/>
        </authorList>
    </citation>
    <scope>NUCLEOTIDE SEQUENCE</scope>
    <source>
        <strain evidence="2">IBT 21472</strain>
    </source>
</reference>
<evidence type="ECO:0000313" key="2">
    <source>
        <dbReference type="EMBL" id="KAJ5311072.1"/>
    </source>
</evidence>
<sequence>MAVEISPNTSQLRTSISNDMPSPSRTTLESILSGESPKPYTFNAFLDFLHQNHCEETLNFISEAKAYPGVYGTHWSSPDNSIVIQDPIIVGKQWTSLMGTYILPGSPSEINLPGYIRESLLGILDVTILPPHPDQLDSALDHAYEILTHDALIPFIRSFSLGDDRPLDSESHSNTTTYYGGFVHTFSRRYSSPSRNKSLREASEYRRHYTISLGSNMLADSDTPEAKIRDSIWSNLWDFLKYVDLRTYEGSQGHAMEI</sequence>
<dbReference type="PANTHER" id="PTHR10845">
    <property type="entry name" value="REGULATOR OF G PROTEIN SIGNALING"/>
    <property type="match status" value="1"/>
</dbReference>
<proteinExistence type="predicted"/>
<evidence type="ECO:0000256" key="1">
    <source>
        <dbReference type="SAM" id="MobiDB-lite"/>
    </source>
</evidence>
<keyword evidence="3" id="KW-1185">Reference proteome</keyword>
<dbReference type="InterPro" id="IPR044926">
    <property type="entry name" value="RGS_subdomain_2"/>
</dbReference>
<dbReference type="Proteomes" id="UP001147746">
    <property type="component" value="Unassembled WGS sequence"/>
</dbReference>
<accession>A0A9W9PTE2</accession>
<name>A0A9W9PTE2_9EURO</name>
<organism evidence="2 3">
    <name type="scientific">Penicillium atrosanguineum</name>
    <dbReference type="NCBI Taxonomy" id="1132637"/>
    <lineage>
        <taxon>Eukaryota</taxon>
        <taxon>Fungi</taxon>
        <taxon>Dikarya</taxon>
        <taxon>Ascomycota</taxon>
        <taxon>Pezizomycotina</taxon>
        <taxon>Eurotiomycetes</taxon>
        <taxon>Eurotiomycetidae</taxon>
        <taxon>Eurotiales</taxon>
        <taxon>Aspergillaceae</taxon>
        <taxon>Penicillium</taxon>
    </lineage>
</organism>
<dbReference type="Gene3D" id="1.10.167.10">
    <property type="entry name" value="Regulator of G-protein Signalling 4, domain 2"/>
    <property type="match status" value="1"/>
</dbReference>
<dbReference type="SUPFAM" id="SSF48097">
    <property type="entry name" value="Regulator of G-protein signaling, RGS"/>
    <property type="match status" value="1"/>
</dbReference>
<feature type="region of interest" description="Disordered" evidence="1">
    <location>
        <begin position="1"/>
        <end position="29"/>
    </location>
</feature>
<dbReference type="AlphaFoldDB" id="A0A9W9PTE2"/>